<keyword evidence="3" id="KW-0645">Protease</keyword>
<gene>
    <name evidence="3" type="ORF">KMW28_22555</name>
</gene>
<feature type="transmembrane region" description="Helical" evidence="1">
    <location>
        <begin position="7"/>
        <end position="27"/>
    </location>
</feature>
<keyword evidence="3" id="KW-0378">Hydrolase</keyword>
<feature type="transmembrane region" description="Helical" evidence="1">
    <location>
        <begin position="33"/>
        <end position="53"/>
    </location>
</feature>
<evidence type="ECO:0000259" key="2">
    <source>
        <dbReference type="Pfam" id="PF02517"/>
    </source>
</evidence>
<proteinExistence type="predicted"/>
<dbReference type="InterPro" id="IPR042150">
    <property type="entry name" value="MmRce1-like"/>
</dbReference>
<reference evidence="3 4" key="1">
    <citation type="submission" date="2021-05" db="EMBL/GenBank/DDBJ databases">
        <title>Comparative genomic studies on the polysaccharide-degrading batcterial strains of the Flammeovirga genus.</title>
        <authorList>
            <person name="Zewei F."/>
            <person name="Zheng Z."/>
            <person name="Yu L."/>
            <person name="Ruyue G."/>
            <person name="Yanhong M."/>
            <person name="Yuanyuan C."/>
            <person name="Jingyan G."/>
            <person name="Wenjun H."/>
        </authorList>
    </citation>
    <scope>NUCLEOTIDE SEQUENCE [LARGE SCALE GENOMIC DNA]</scope>
    <source>
        <strain evidence="3 4">NBRC:100898</strain>
    </source>
</reference>
<dbReference type="GO" id="GO:0008237">
    <property type="term" value="F:metallopeptidase activity"/>
    <property type="evidence" value="ECO:0007669"/>
    <property type="project" value="UniProtKB-KW"/>
</dbReference>
<dbReference type="RefSeq" id="WP_169662121.1">
    <property type="nucleotide sequence ID" value="NZ_CP076133.1"/>
</dbReference>
<feature type="transmembrane region" description="Helical" evidence="1">
    <location>
        <begin position="146"/>
        <end position="165"/>
    </location>
</feature>
<evidence type="ECO:0000313" key="3">
    <source>
        <dbReference type="EMBL" id="QWG05208.1"/>
    </source>
</evidence>
<feature type="transmembrane region" description="Helical" evidence="1">
    <location>
        <begin position="74"/>
        <end position="95"/>
    </location>
</feature>
<dbReference type="AlphaFoldDB" id="A0AAX1NFC4"/>
<protein>
    <submittedName>
        <fullName evidence="3">CPBP family intramembrane metalloprotease</fullName>
    </submittedName>
</protein>
<accession>A0AAX1NFC4</accession>
<feature type="transmembrane region" description="Helical" evidence="1">
    <location>
        <begin position="209"/>
        <end position="227"/>
    </location>
</feature>
<keyword evidence="1" id="KW-1133">Transmembrane helix</keyword>
<feature type="transmembrane region" description="Helical" evidence="1">
    <location>
        <begin position="107"/>
        <end position="125"/>
    </location>
</feature>
<sequence length="266" mass="29691">MQSSLKYASIFIAITLILTWSFTAIIFQDESTIGMFALCMFIPAVVGIILNAVRYKSIKKVIEPLAGRLNAKSTLFAFLYPILFIGLLAVIHITFGFGTLNQDKLENLYTLPTLGGMGMGLLLIFGEEYGWRGFLLPNLAESLGKVKAMIIVGIVWALWHAPIVYMLAKVTNFEHPLGVMILQMGAVFVFSFPFAYAWFESKNVLPPMIFHYVWNFYNPIILGNIYMHNPGIVDGNVMLINGEGLAGLLLGLLFVGWYVYKLGVRS</sequence>
<organism evidence="3 4">
    <name type="scientific">Flammeovirga yaeyamensis</name>
    <dbReference type="NCBI Taxonomy" id="367791"/>
    <lineage>
        <taxon>Bacteria</taxon>
        <taxon>Pseudomonadati</taxon>
        <taxon>Bacteroidota</taxon>
        <taxon>Cytophagia</taxon>
        <taxon>Cytophagales</taxon>
        <taxon>Flammeovirgaceae</taxon>
        <taxon>Flammeovirga</taxon>
    </lineage>
</organism>
<feature type="transmembrane region" description="Helical" evidence="1">
    <location>
        <begin position="177"/>
        <end position="197"/>
    </location>
</feature>
<feature type="domain" description="CAAX prenyl protease 2/Lysostaphin resistance protein A-like" evidence="2">
    <location>
        <begin position="115"/>
        <end position="216"/>
    </location>
</feature>
<dbReference type="GO" id="GO:0080120">
    <property type="term" value="P:CAAX-box protein maturation"/>
    <property type="evidence" value="ECO:0007669"/>
    <property type="project" value="UniProtKB-ARBA"/>
</dbReference>
<keyword evidence="4" id="KW-1185">Reference proteome</keyword>
<dbReference type="PANTHER" id="PTHR35797:SF1">
    <property type="entry name" value="PROTEASE"/>
    <property type="match status" value="1"/>
</dbReference>
<dbReference type="GO" id="GO:0004175">
    <property type="term" value="F:endopeptidase activity"/>
    <property type="evidence" value="ECO:0007669"/>
    <property type="project" value="UniProtKB-ARBA"/>
</dbReference>
<keyword evidence="1" id="KW-0472">Membrane</keyword>
<dbReference type="InterPro" id="IPR003675">
    <property type="entry name" value="Rce1/LyrA-like_dom"/>
</dbReference>
<feature type="transmembrane region" description="Helical" evidence="1">
    <location>
        <begin position="239"/>
        <end position="260"/>
    </location>
</feature>
<dbReference type="Pfam" id="PF02517">
    <property type="entry name" value="Rce1-like"/>
    <property type="match status" value="1"/>
</dbReference>
<keyword evidence="1" id="KW-0812">Transmembrane</keyword>
<dbReference type="Proteomes" id="UP000678679">
    <property type="component" value="Chromosome 2"/>
</dbReference>
<name>A0AAX1NFC4_9BACT</name>
<dbReference type="EMBL" id="CP076133">
    <property type="protein sequence ID" value="QWG05208.1"/>
    <property type="molecule type" value="Genomic_DNA"/>
</dbReference>
<keyword evidence="3" id="KW-0482">Metalloprotease</keyword>
<evidence type="ECO:0000313" key="4">
    <source>
        <dbReference type="Proteomes" id="UP000678679"/>
    </source>
</evidence>
<dbReference type="KEGG" id="fya:KMW28_22555"/>
<evidence type="ECO:0000256" key="1">
    <source>
        <dbReference type="SAM" id="Phobius"/>
    </source>
</evidence>
<dbReference type="PANTHER" id="PTHR35797">
    <property type="entry name" value="PROTEASE-RELATED"/>
    <property type="match status" value="1"/>
</dbReference>